<dbReference type="InterPro" id="IPR051796">
    <property type="entry name" value="ISF_SsuE-like"/>
</dbReference>
<proteinExistence type="predicted"/>
<evidence type="ECO:0000256" key="3">
    <source>
        <dbReference type="SAM" id="MobiDB-lite"/>
    </source>
</evidence>
<accession>A0ABN4SX95</accession>
<keyword evidence="5" id="KW-1185">Reference proteome</keyword>
<feature type="region of interest" description="Disordered" evidence="3">
    <location>
        <begin position="184"/>
        <end position="203"/>
    </location>
</feature>
<dbReference type="InterPro" id="IPR029039">
    <property type="entry name" value="Flavoprotein-like_sf"/>
</dbReference>
<evidence type="ECO:0000313" key="4">
    <source>
        <dbReference type="EMBL" id="AOV96224.1"/>
    </source>
</evidence>
<dbReference type="SUPFAM" id="SSF52218">
    <property type="entry name" value="Flavoproteins"/>
    <property type="match status" value="1"/>
</dbReference>
<sequence length="203" mass="23258">MDTLLLYDTACPPALRIKVESALAATGAVVVSAELDIRRIRPCVGCFKCWVKTPGACYITRDGVNELSARFTDMPRIVLLTQVLWGSYSADSKAFIDRCIQHLLPFFSIRHREMHHVPRYRHYPDWVVIGYQARSPEEQETFRQLIQRNAINFFADKATGLCLEGVTFDEESLAHFAQILQEGNNETVGDRQRQPEKNEQRVE</sequence>
<keyword evidence="2" id="KW-0288">FMN</keyword>
<evidence type="ECO:0000313" key="5">
    <source>
        <dbReference type="Proteomes" id="UP000175893"/>
    </source>
</evidence>
<dbReference type="EMBL" id="CP016043">
    <property type="protein sequence ID" value="AOV96224.1"/>
    <property type="molecule type" value="Genomic_DNA"/>
</dbReference>
<reference evidence="4 5" key="1">
    <citation type="submission" date="2016-06" db="EMBL/GenBank/DDBJ databases">
        <title>Complete genome sequence of Edwardsiella hoshinae ATCC 35051.</title>
        <authorList>
            <person name="Reichley S.R."/>
            <person name="Waldbieser G.C."/>
            <person name="Lawrence M.L."/>
            <person name="Griffin M.J."/>
        </authorList>
    </citation>
    <scope>NUCLEOTIDE SEQUENCE [LARGE SCALE GENOMIC DNA]</scope>
    <source>
        <strain evidence="4 5">ATCC 35051</strain>
    </source>
</reference>
<dbReference type="Proteomes" id="UP000175893">
    <property type="component" value="Chromosome"/>
</dbReference>
<gene>
    <name evidence="4" type="ORF">A9798_04195</name>
</gene>
<organism evidence="4 5">
    <name type="scientific">Edwardsiella hoshinae</name>
    <dbReference type="NCBI Taxonomy" id="93378"/>
    <lineage>
        <taxon>Bacteria</taxon>
        <taxon>Pseudomonadati</taxon>
        <taxon>Pseudomonadota</taxon>
        <taxon>Gammaproteobacteria</taxon>
        <taxon>Enterobacterales</taxon>
        <taxon>Hafniaceae</taxon>
        <taxon>Edwardsiella</taxon>
    </lineage>
</organism>
<protein>
    <submittedName>
        <fullName evidence="4">Flavodoxin</fullName>
    </submittedName>
</protein>
<dbReference type="Gene3D" id="3.40.50.360">
    <property type="match status" value="1"/>
</dbReference>
<evidence type="ECO:0000256" key="1">
    <source>
        <dbReference type="ARBA" id="ARBA00022630"/>
    </source>
</evidence>
<evidence type="ECO:0000256" key="2">
    <source>
        <dbReference type="ARBA" id="ARBA00022643"/>
    </source>
</evidence>
<keyword evidence="1" id="KW-0285">Flavoprotein</keyword>
<dbReference type="PANTHER" id="PTHR43278:SF2">
    <property type="entry name" value="IRON-SULFUR FLAVOPROTEIN"/>
    <property type="match status" value="1"/>
</dbReference>
<name>A0ABN4SX95_9GAMM</name>
<dbReference type="PANTHER" id="PTHR43278">
    <property type="entry name" value="NAD(P)H-DEPENDENT FMN-CONTAINING OXIDOREDUCTASE YWQN-RELATED"/>
    <property type="match status" value="1"/>
</dbReference>
<feature type="compositionally biased region" description="Basic and acidic residues" evidence="3">
    <location>
        <begin position="188"/>
        <end position="203"/>
    </location>
</feature>